<feature type="region of interest" description="Disordered" evidence="1">
    <location>
        <begin position="207"/>
        <end position="249"/>
    </location>
</feature>
<name>A0A6I4ZUA1_9BACI</name>
<reference evidence="3 4" key="1">
    <citation type="submission" date="2019-11" db="EMBL/GenBank/DDBJ databases">
        <title>Genome sequences of 17 halophilic strains isolated from different environments.</title>
        <authorList>
            <person name="Furrow R.E."/>
        </authorList>
    </citation>
    <scope>NUCLEOTIDE SEQUENCE [LARGE SCALE GENOMIC DNA]</scope>
    <source>
        <strain evidence="3 4">22514_16_FS</strain>
    </source>
</reference>
<accession>A0A6I4ZUA1</accession>
<dbReference type="Pfam" id="PF13144">
    <property type="entry name" value="ChapFlgA"/>
    <property type="match status" value="1"/>
</dbReference>
<dbReference type="OrthoDB" id="2989382at2"/>
<dbReference type="EMBL" id="WMEQ01000005">
    <property type="protein sequence ID" value="MYL33825.1"/>
    <property type="molecule type" value="Genomic_DNA"/>
</dbReference>
<dbReference type="RefSeq" id="WP_160850473.1">
    <property type="nucleotide sequence ID" value="NZ_WMEQ01000005.1"/>
</dbReference>
<organism evidence="3 4">
    <name type="scientific">Pontibacillus yanchengensis</name>
    <dbReference type="NCBI Taxonomy" id="462910"/>
    <lineage>
        <taxon>Bacteria</taxon>
        <taxon>Bacillati</taxon>
        <taxon>Bacillota</taxon>
        <taxon>Bacilli</taxon>
        <taxon>Bacillales</taxon>
        <taxon>Bacillaceae</taxon>
        <taxon>Pontibacillus</taxon>
    </lineage>
</organism>
<feature type="domain" description="Flagella basal body P-ring formation protein FlgA SAF" evidence="2">
    <location>
        <begin position="42"/>
        <end position="132"/>
    </location>
</feature>
<protein>
    <submittedName>
        <fullName evidence="3">Flp pilus assembly protein CpaB</fullName>
    </submittedName>
</protein>
<dbReference type="Proteomes" id="UP000468638">
    <property type="component" value="Unassembled WGS sequence"/>
</dbReference>
<dbReference type="CDD" id="cd11614">
    <property type="entry name" value="SAF_CpaB_FlgA_like"/>
    <property type="match status" value="1"/>
</dbReference>
<dbReference type="AlphaFoldDB" id="A0A6I4ZUA1"/>
<comment type="caution">
    <text evidence="3">The sequence shown here is derived from an EMBL/GenBank/DDBJ whole genome shotgun (WGS) entry which is preliminary data.</text>
</comment>
<feature type="compositionally biased region" description="Polar residues" evidence="1">
    <location>
        <begin position="218"/>
        <end position="232"/>
    </location>
</feature>
<proteinExistence type="predicted"/>
<dbReference type="Gene3D" id="3.90.1210.10">
    <property type="entry name" value="Antifreeze-like/N-acetylneuraminic acid synthase C-terminal domain"/>
    <property type="match status" value="1"/>
</dbReference>
<evidence type="ECO:0000259" key="2">
    <source>
        <dbReference type="Pfam" id="PF13144"/>
    </source>
</evidence>
<evidence type="ECO:0000313" key="3">
    <source>
        <dbReference type="EMBL" id="MYL33825.1"/>
    </source>
</evidence>
<sequence>MLESKRRAIIFLVIAFALAAIAGYLVLDKVKSLNSELGGMTEVYIAEGNIPSRSLISESQITVMEIPNKFVTDSHVTDKQELQNKVLVVPLNEGDMITSNMVKPVSNLRNENHRLVALYRSEKIQFDQVIEALDRVDIIVSDERSGEKVTEVFMKDVPVAFAEGDEDSFAGVAVEVNAKQAPKLIHIQNYAEHIRVLKANVGRDGKATNVKVQEGEEQSTSNEQESGSSNSKEQSEDSNNDSQKKESND</sequence>
<gene>
    <name evidence="3" type="ORF">GLW05_09455</name>
</gene>
<evidence type="ECO:0000256" key="1">
    <source>
        <dbReference type="SAM" id="MobiDB-lite"/>
    </source>
</evidence>
<dbReference type="InterPro" id="IPR017585">
    <property type="entry name" value="SAF_FlgA"/>
</dbReference>
<evidence type="ECO:0000313" key="4">
    <source>
        <dbReference type="Proteomes" id="UP000468638"/>
    </source>
</evidence>